<keyword evidence="1" id="KW-1133">Transmembrane helix</keyword>
<keyword evidence="1" id="KW-0472">Membrane</keyword>
<name>K2G4X9_9BACT</name>
<feature type="transmembrane region" description="Helical" evidence="1">
    <location>
        <begin position="112"/>
        <end position="131"/>
    </location>
</feature>
<sequence length="779" mass="94096">MKKTIETTETQAEFAQTEETKVAEVKYAQTFIDKELAVIFSLSAGLWILHNYLLFDYTNWIWIPIFWILFIWAYLYLLNIFWKKPGINTYLIWSLYLMLSIWSSIRASSLLNTFNFIWIVFCMLVLIYLWFKDEFKKIKMFDYTLWIFETWFSILWAIKIFSWDVTESRKNTKRWELSIHLVKWILMAIPLLLVFIGLFSMADMAFNKVIWEMFDFMLPDNLIARIINIVFYFVLYLWIFSHIWKSIRKPESDNRDVFVFEHKKHLEINIIISAMILVFLLFVFVQFKYLFNWEEFIKAMWFTYSDYASSWFNELIFISLLTSLILWKADHYLYRHEMKGESNIYKILTSLLIILTMIVLWSAYYRLKMYQNAYWLTEIRFYSNILIICIWISLLIFLYKILRFIAEWRFISYIVAVFASALVICNIINPESYISYSNETKDYSRSSLVFDSVYVWHFSEDAIDNMINIRGKLLWSYKDNMDDELCNKLDRLRNWGKWWQEMNYSKSHALISLLKIEKDINCTRFVNPSFETSNFWVYKTVADTDKPASDLYNEWVYYIKSKEYPNAIEAFKLWLSKDPNNEKMLLELWNAYFLNWDSVNWFLAYEWWMKICSSECKSYFFNMWYEKTFEGEYSEAITYLDKAIAADPGFQDAIVFKWQALYLQNRFADAINVLSAEAVKSPEWECTCYYFYANYYVWASYFAMWRPYDALPYAKNALNTTFNDESVKLNNAINFAINQINIASRSWGLAPNLSWPMVPPSSMKILSKWLLIYPEWEEY</sequence>
<dbReference type="SUPFAM" id="SSF48452">
    <property type="entry name" value="TPR-like"/>
    <property type="match status" value="1"/>
</dbReference>
<dbReference type="EMBL" id="AMFJ01000008">
    <property type="protein sequence ID" value="EKE30318.1"/>
    <property type="molecule type" value="Genomic_DNA"/>
</dbReference>
<feature type="transmembrane region" description="Helical" evidence="1">
    <location>
        <begin position="307"/>
        <end position="327"/>
    </location>
</feature>
<feature type="transmembrane region" description="Helical" evidence="1">
    <location>
        <begin position="87"/>
        <end position="105"/>
    </location>
</feature>
<accession>K2G4X9</accession>
<evidence type="ECO:0000256" key="1">
    <source>
        <dbReference type="SAM" id="Phobius"/>
    </source>
</evidence>
<feature type="transmembrane region" description="Helical" evidence="1">
    <location>
        <begin position="222"/>
        <end position="244"/>
    </location>
</feature>
<dbReference type="Pfam" id="PF14559">
    <property type="entry name" value="TPR_19"/>
    <property type="match status" value="1"/>
</dbReference>
<dbReference type="InterPro" id="IPR011990">
    <property type="entry name" value="TPR-like_helical_dom_sf"/>
</dbReference>
<feature type="transmembrane region" description="Helical" evidence="1">
    <location>
        <begin position="410"/>
        <end position="429"/>
    </location>
</feature>
<feature type="transmembrane region" description="Helical" evidence="1">
    <location>
        <begin position="181"/>
        <end position="202"/>
    </location>
</feature>
<reference evidence="2" key="1">
    <citation type="journal article" date="2012" name="Science">
        <title>Fermentation, hydrogen, and sulfur metabolism in multiple uncultivated bacterial phyla.</title>
        <authorList>
            <person name="Wrighton K.C."/>
            <person name="Thomas B.C."/>
            <person name="Sharon I."/>
            <person name="Miller C.S."/>
            <person name="Castelle C.J."/>
            <person name="VerBerkmoes N.C."/>
            <person name="Wilkins M.J."/>
            <person name="Hettich R.L."/>
            <person name="Lipton M.S."/>
            <person name="Williams K.H."/>
            <person name="Long P.E."/>
            <person name="Banfield J.F."/>
        </authorList>
    </citation>
    <scope>NUCLEOTIDE SEQUENCE [LARGE SCALE GENOMIC DNA]</scope>
</reference>
<gene>
    <name evidence="2" type="ORF">ACD_2C00008G0001</name>
</gene>
<feature type="transmembrane region" description="Helical" evidence="1">
    <location>
        <begin position="36"/>
        <end position="54"/>
    </location>
</feature>
<dbReference type="Gene3D" id="1.25.40.10">
    <property type="entry name" value="Tetratricopeptide repeat domain"/>
    <property type="match status" value="1"/>
</dbReference>
<feature type="transmembrane region" description="Helical" evidence="1">
    <location>
        <begin position="379"/>
        <end position="398"/>
    </location>
</feature>
<organism evidence="2">
    <name type="scientific">uncultured bacterium</name>
    <name type="common">gcode 4</name>
    <dbReference type="NCBI Taxonomy" id="1234023"/>
    <lineage>
        <taxon>Bacteria</taxon>
        <taxon>environmental samples</taxon>
    </lineage>
</organism>
<comment type="caution">
    <text evidence="2">The sequence shown here is derived from an EMBL/GenBank/DDBJ whole genome shotgun (WGS) entry which is preliminary data.</text>
</comment>
<proteinExistence type="predicted"/>
<evidence type="ECO:0000313" key="2">
    <source>
        <dbReference type="EMBL" id="EKE30318.1"/>
    </source>
</evidence>
<feature type="transmembrane region" description="Helical" evidence="1">
    <location>
        <begin position="347"/>
        <end position="367"/>
    </location>
</feature>
<dbReference type="InterPro" id="IPR025291">
    <property type="entry name" value="DUF4153"/>
</dbReference>
<feature type="transmembrane region" description="Helical" evidence="1">
    <location>
        <begin position="61"/>
        <end position="81"/>
    </location>
</feature>
<protein>
    <submittedName>
        <fullName evidence="2">Uncharacterized protein</fullName>
    </submittedName>
</protein>
<keyword evidence="1" id="KW-0812">Transmembrane</keyword>
<feature type="transmembrane region" description="Helical" evidence="1">
    <location>
        <begin position="265"/>
        <end position="287"/>
    </location>
</feature>
<dbReference type="Pfam" id="PF13687">
    <property type="entry name" value="DUF4153"/>
    <property type="match status" value="1"/>
</dbReference>
<dbReference type="AlphaFoldDB" id="K2G4X9"/>